<dbReference type="AlphaFoldDB" id="A0A9N7UVG6"/>
<organism evidence="2 3">
    <name type="scientific">Pleuronectes platessa</name>
    <name type="common">European plaice</name>
    <dbReference type="NCBI Taxonomy" id="8262"/>
    <lineage>
        <taxon>Eukaryota</taxon>
        <taxon>Metazoa</taxon>
        <taxon>Chordata</taxon>
        <taxon>Craniata</taxon>
        <taxon>Vertebrata</taxon>
        <taxon>Euteleostomi</taxon>
        <taxon>Actinopterygii</taxon>
        <taxon>Neopterygii</taxon>
        <taxon>Teleostei</taxon>
        <taxon>Neoteleostei</taxon>
        <taxon>Acanthomorphata</taxon>
        <taxon>Carangaria</taxon>
        <taxon>Pleuronectiformes</taxon>
        <taxon>Pleuronectoidei</taxon>
        <taxon>Pleuronectidae</taxon>
        <taxon>Pleuronectes</taxon>
    </lineage>
</organism>
<feature type="compositionally biased region" description="Low complexity" evidence="1">
    <location>
        <begin position="226"/>
        <end position="244"/>
    </location>
</feature>
<keyword evidence="3" id="KW-1185">Reference proteome</keyword>
<gene>
    <name evidence="2" type="ORF">PLEPLA_LOCUS25440</name>
</gene>
<name>A0A9N7UVG6_PLEPL</name>
<proteinExistence type="predicted"/>
<evidence type="ECO:0000313" key="3">
    <source>
        <dbReference type="Proteomes" id="UP001153269"/>
    </source>
</evidence>
<sequence length="329" mass="34616">LRCRPTAKPILVPTSSLQLTRGFVGAVGRLDSALGGSSMRLLTAKDLPQPAYARSSLGPSAPGCTDEVELGEPPASLKYSCRRQGRLCRYVCTVPPACLPTLLTDALIIITSPALMDGKHITGTRENCSHGLRALISPTLLEKEGGDGKRDLLGVFKDKQQGAGPPSSLLFHLVLSCSSSPLPLLLQLASPLSLPCHHTSSQLCSHWLRLALALSPSHQATAGKGSSNHLDSTSSSSSSSSSISIYPLRRPPTTAASSPRESLDCVTPSPFHPSPSPTSPPVQAPPPPLVIPPMMPVETSSSLSCFHLNTRSSNEAFNREATPPFNGGR</sequence>
<accession>A0A9N7UVG6</accession>
<reference evidence="2" key="1">
    <citation type="submission" date="2020-03" db="EMBL/GenBank/DDBJ databases">
        <authorList>
            <person name="Weist P."/>
        </authorList>
    </citation>
    <scope>NUCLEOTIDE SEQUENCE</scope>
</reference>
<dbReference type="EMBL" id="CADEAL010002029">
    <property type="protein sequence ID" value="CAB1437465.1"/>
    <property type="molecule type" value="Genomic_DNA"/>
</dbReference>
<protein>
    <submittedName>
        <fullName evidence="2">Uncharacterized protein</fullName>
    </submittedName>
</protein>
<feature type="non-terminal residue" evidence="2">
    <location>
        <position position="1"/>
    </location>
</feature>
<feature type="region of interest" description="Disordered" evidence="1">
    <location>
        <begin position="219"/>
        <end position="296"/>
    </location>
</feature>
<evidence type="ECO:0000313" key="2">
    <source>
        <dbReference type="EMBL" id="CAB1437465.1"/>
    </source>
</evidence>
<evidence type="ECO:0000256" key="1">
    <source>
        <dbReference type="SAM" id="MobiDB-lite"/>
    </source>
</evidence>
<feature type="compositionally biased region" description="Pro residues" evidence="1">
    <location>
        <begin position="270"/>
        <end position="295"/>
    </location>
</feature>
<dbReference type="Proteomes" id="UP001153269">
    <property type="component" value="Unassembled WGS sequence"/>
</dbReference>
<comment type="caution">
    <text evidence="2">The sequence shown here is derived from an EMBL/GenBank/DDBJ whole genome shotgun (WGS) entry which is preliminary data.</text>
</comment>